<dbReference type="SUPFAM" id="SSF53850">
    <property type="entry name" value="Periplasmic binding protein-like II"/>
    <property type="match status" value="1"/>
</dbReference>
<sequence>MFKSITRRGALAMAIAMLPAMGMAQDVPKFFKIVSTSPGGLWHTFGTQLADKLGKAFPEMAVSHVPGGSNVNHKLVSSGDAQMGFSFSPTSIEAWNGEGGFDQQWQDARVVGTFYPAYLHAVARKGAGIEKMEDLQGKVISPGKREWSTAAIAMQILNDFGITEESLSENGGQMQYLGFGDVTNMMADRRLDAFMYYSSVPSPLLLKLNEQPGITIVPYTQEEVDRILPTLTPKGAYVEMTYPADPYKDSAGNFPVPTMWSIFLVNKDVPDAVVYELTKILYEDTDLKKFMGADPSLALDYATTGLKGGAIPFHPGAQKYLEEKGAY</sequence>
<feature type="signal peptide" evidence="1">
    <location>
        <begin position="1"/>
        <end position="24"/>
    </location>
</feature>
<evidence type="ECO:0000313" key="2">
    <source>
        <dbReference type="EMBL" id="TMV13138.1"/>
    </source>
</evidence>
<reference evidence="2 3" key="1">
    <citation type="submission" date="2019-05" db="EMBL/GenBank/DDBJ databases">
        <title>Marivita sp. nov. isolated from sea sediment.</title>
        <authorList>
            <person name="Kim W."/>
        </authorList>
    </citation>
    <scope>NUCLEOTIDE SEQUENCE [LARGE SCALE GENOMIC DNA]</scope>
    <source>
        <strain evidence="2 3">CAU 1492</strain>
    </source>
</reference>
<dbReference type="NCBIfam" id="TIGR02122">
    <property type="entry name" value="TRAP_TAXI"/>
    <property type="match status" value="1"/>
</dbReference>
<dbReference type="InterPro" id="IPR011852">
    <property type="entry name" value="TRAP_TAXI"/>
</dbReference>
<protein>
    <submittedName>
        <fullName evidence="2">TAXI family TRAP transporter solute-binding subunit</fullName>
    </submittedName>
</protein>
<dbReference type="CDD" id="cd13520">
    <property type="entry name" value="PBP2_TAXI_TRAP"/>
    <property type="match status" value="1"/>
</dbReference>
<keyword evidence="1" id="KW-0732">Signal</keyword>
<organism evidence="2 3">
    <name type="scientific">Arenibacterium halophilum</name>
    <dbReference type="NCBI Taxonomy" id="2583821"/>
    <lineage>
        <taxon>Bacteria</taxon>
        <taxon>Pseudomonadati</taxon>
        <taxon>Pseudomonadota</taxon>
        <taxon>Alphaproteobacteria</taxon>
        <taxon>Rhodobacterales</taxon>
        <taxon>Paracoccaceae</taxon>
        <taxon>Arenibacterium</taxon>
    </lineage>
</organism>
<dbReference type="Gene3D" id="3.40.190.10">
    <property type="entry name" value="Periplasmic binding protein-like II"/>
    <property type="match status" value="2"/>
</dbReference>
<dbReference type="Proteomes" id="UP001191082">
    <property type="component" value="Unassembled WGS sequence"/>
</dbReference>
<accession>A0ABY2X9T3</accession>
<evidence type="ECO:0000313" key="3">
    <source>
        <dbReference type="Proteomes" id="UP001191082"/>
    </source>
</evidence>
<dbReference type="RefSeq" id="WP_138863694.1">
    <property type="nucleotide sequence ID" value="NZ_VCPC01000002.1"/>
</dbReference>
<dbReference type="PANTHER" id="PTHR42941:SF1">
    <property type="entry name" value="SLL1037 PROTEIN"/>
    <property type="match status" value="1"/>
</dbReference>
<proteinExistence type="predicted"/>
<name>A0ABY2X9T3_9RHOB</name>
<dbReference type="EMBL" id="VCPC01000002">
    <property type="protein sequence ID" value="TMV13138.1"/>
    <property type="molecule type" value="Genomic_DNA"/>
</dbReference>
<dbReference type="Pfam" id="PF16868">
    <property type="entry name" value="NMT1_3"/>
    <property type="match status" value="1"/>
</dbReference>
<gene>
    <name evidence="2" type="ORF">FGK64_10200</name>
</gene>
<evidence type="ECO:0000256" key="1">
    <source>
        <dbReference type="SAM" id="SignalP"/>
    </source>
</evidence>
<comment type="caution">
    <text evidence="2">The sequence shown here is derived from an EMBL/GenBank/DDBJ whole genome shotgun (WGS) entry which is preliminary data.</text>
</comment>
<dbReference type="PANTHER" id="PTHR42941">
    <property type="entry name" value="SLL1037 PROTEIN"/>
    <property type="match status" value="1"/>
</dbReference>
<keyword evidence="3" id="KW-1185">Reference proteome</keyword>
<feature type="chain" id="PRO_5046014070" evidence="1">
    <location>
        <begin position="25"/>
        <end position="327"/>
    </location>
</feature>